<evidence type="ECO:0000256" key="8">
    <source>
        <dbReference type="ARBA" id="ARBA00022989"/>
    </source>
</evidence>
<evidence type="ECO:0000256" key="6">
    <source>
        <dbReference type="ARBA" id="ARBA00022692"/>
    </source>
</evidence>
<keyword evidence="6" id="KW-0812">Transmembrane</keyword>
<dbReference type="Gene3D" id="1.10.287.130">
    <property type="match status" value="1"/>
</dbReference>
<dbReference type="Gene3D" id="3.30.565.10">
    <property type="entry name" value="Histidine kinase-like ATPase, C-terminal domain"/>
    <property type="match status" value="1"/>
</dbReference>
<dbReference type="InterPro" id="IPR004358">
    <property type="entry name" value="Sig_transdc_His_kin-like_C"/>
</dbReference>
<gene>
    <name evidence="13" type="ORF">SAMN05421874_108226</name>
</gene>
<dbReference type="SUPFAM" id="SSF47384">
    <property type="entry name" value="Homodimeric domain of signal transducing histidine kinase"/>
    <property type="match status" value="1"/>
</dbReference>
<dbReference type="SMART" id="SM00388">
    <property type="entry name" value="HisKA"/>
    <property type="match status" value="1"/>
</dbReference>
<dbReference type="Gene3D" id="6.10.340.10">
    <property type="match status" value="1"/>
</dbReference>
<dbReference type="RefSeq" id="WP_090765413.1">
    <property type="nucleotide sequence ID" value="NZ_FNFB01000008.1"/>
</dbReference>
<evidence type="ECO:0000313" key="14">
    <source>
        <dbReference type="Proteomes" id="UP000198683"/>
    </source>
</evidence>
<protein>
    <recommendedName>
        <fullName evidence="3">histidine kinase</fullName>
        <ecNumber evidence="3">2.7.13.3</ecNumber>
    </recommendedName>
</protein>
<evidence type="ECO:0000256" key="10">
    <source>
        <dbReference type="ARBA" id="ARBA00023136"/>
    </source>
</evidence>
<comment type="subcellular location">
    <subcellularLocation>
        <location evidence="2">Cell membrane</location>
    </subcellularLocation>
</comment>
<evidence type="ECO:0000256" key="9">
    <source>
        <dbReference type="ARBA" id="ARBA00023012"/>
    </source>
</evidence>
<keyword evidence="14" id="KW-1185">Reference proteome</keyword>
<dbReference type="PANTHER" id="PTHR45436:SF5">
    <property type="entry name" value="SENSOR HISTIDINE KINASE TRCS"/>
    <property type="match status" value="1"/>
</dbReference>
<dbReference type="EMBL" id="FNFB01000008">
    <property type="protein sequence ID" value="SDK55209.1"/>
    <property type="molecule type" value="Genomic_DNA"/>
</dbReference>
<reference evidence="13 14" key="1">
    <citation type="submission" date="2016-10" db="EMBL/GenBank/DDBJ databases">
        <authorList>
            <person name="de Groot N.N."/>
        </authorList>
    </citation>
    <scope>NUCLEOTIDE SEQUENCE [LARGE SCALE GENOMIC DNA]</scope>
    <source>
        <strain evidence="13 14">CGMCC 4.5681</strain>
    </source>
</reference>
<evidence type="ECO:0000256" key="4">
    <source>
        <dbReference type="ARBA" id="ARBA00022553"/>
    </source>
</evidence>
<organism evidence="13 14">
    <name type="scientific">Nonomuraea maritima</name>
    <dbReference type="NCBI Taxonomy" id="683260"/>
    <lineage>
        <taxon>Bacteria</taxon>
        <taxon>Bacillati</taxon>
        <taxon>Actinomycetota</taxon>
        <taxon>Actinomycetes</taxon>
        <taxon>Streptosporangiales</taxon>
        <taxon>Streptosporangiaceae</taxon>
        <taxon>Nonomuraea</taxon>
    </lineage>
</organism>
<feature type="domain" description="HAMP" evidence="12">
    <location>
        <begin position="179"/>
        <end position="232"/>
    </location>
</feature>
<dbReference type="OrthoDB" id="9786919at2"/>
<evidence type="ECO:0000256" key="7">
    <source>
        <dbReference type="ARBA" id="ARBA00022777"/>
    </source>
</evidence>
<dbReference type="Proteomes" id="UP000198683">
    <property type="component" value="Unassembled WGS sequence"/>
</dbReference>
<keyword evidence="8" id="KW-1133">Transmembrane helix</keyword>
<evidence type="ECO:0000256" key="3">
    <source>
        <dbReference type="ARBA" id="ARBA00012438"/>
    </source>
</evidence>
<keyword evidence="4" id="KW-0597">Phosphoprotein</keyword>
<dbReference type="STRING" id="683260.SAMN05421874_108226"/>
<evidence type="ECO:0000259" key="11">
    <source>
        <dbReference type="PROSITE" id="PS50109"/>
    </source>
</evidence>
<dbReference type="CDD" id="cd00082">
    <property type="entry name" value="HisKA"/>
    <property type="match status" value="1"/>
</dbReference>
<keyword evidence="9" id="KW-0902">Two-component regulatory system</keyword>
<evidence type="ECO:0000259" key="12">
    <source>
        <dbReference type="PROSITE" id="PS50885"/>
    </source>
</evidence>
<evidence type="ECO:0000256" key="2">
    <source>
        <dbReference type="ARBA" id="ARBA00004236"/>
    </source>
</evidence>
<dbReference type="InterPro" id="IPR036097">
    <property type="entry name" value="HisK_dim/P_sf"/>
</dbReference>
<dbReference type="InterPro" id="IPR003660">
    <property type="entry name" value="HAMP_dom"/>
</dbReference>
<dbReference type="EC" id="2.7.13.3" evidence="3"/>
<accession>A0A1G9CUB2</accession>
<dbReference type="AlphaFoldDB" id="A0A1G9CUB2"/>
<dbReference type="PRINTS" id="PR00344">
    <property type="entry name" value="BCTRLSENSOR"/>
</dbReference>
<keyword evidence="10" id="KW-0472">Membrane</keyword>
<comment type="catalytic activity">
    <reaction evidence="1">
        <text>ATP + protein L-histidine = ADP + protein N-phospho-L-histidine.</text>
        <dbReference type="EC" id="2.7.13.3"/>
    </reaction>
</comment>
<evidence type="ECO:0000313" key="13">
    <source>
        <dbReference type="EMBL" id="SDK55209.1"/>
    </source>
</evidence>
<dbReference type="SMART" id="SM00304">
    <property type="entry name" value="HAMP"/>
    <property type="match status" value="1"/>
</dbReference>
<sequence>MDTWRRISITKRITLFGGVLAVLLSAALAVVVLSAVHRYATESRTEEIAADGGRVVTQVERQGPVTPLVHHSDRKVQIVDPRGRVVAATPQLSGRPVMADPSWRDMRDSAAVVCGGAFPSGECNIVVARAAHRDGQVWTVLVAAPVVPPYVVPWLAVTVAGAAAALAAAVTVLAHRIVTDALRPVTRIQTELDRMNDAGADDRLPVPGSHDEIQNLAESVNRTLVRLHAAMAQQRHFTSDASHELRTPIAAIRAEVEDAMQAPEESSIPTLGAKVLNSVDRLQAIVDGLLTIARLESGRPVEREPTDLAELVTARCRERESVTGKAFTCSLEPGVTVLGDRTELSRLLANLIDNAERYACSSVSLNVRRLPSAGRDAQRFPDGVALVEVIDDGPGIELDKRELVFQRFARLDTARDRDAGGTGLGLAIARQIAFAHGGTLLVEDAAQGAHLVLRLPLHPDNSL</sequence>
<dbReference type="PROSITE" id="PS50885">
    <property type="entry name" value="HAMP"/>
    <property type="match status" value="1"/>
</dbReference>
<dbReference type="SMART" id="SM00387">
    <property type="entry name" value="HATPase_c"/>
    <property type="match status" value="1"/>
</dbReference>
<evidence type="ECO:0000256" key="5">
    <source>
        <dbReference type="ARBA" id="ARBA00022679"/>
    </source>
</evidence>
<dbReference type="Pfam" id="PF02518">
    <property type="entry name" value="HATPase_c"/>
    <property type="match status" value="1"/>
</dbReference>
<dbReference type="InterPro" id="IPR003594">
    <property type="entry name" value="HATPase_dom"/>
</dbReference>
<evidence type="ECO:0000256" key="1">
    <source>
        <dbReference type="ARBA" id="ARBA00000085"/>
    </source>
</evidence>
<dbReference type="InterPro" id="IPR005467">
    <property type="entry name" value="His_kinase_dom"/>
</dbReference>
<dbReference type="SUPFAM" id="SSF55874">
    <property type="entry name" value="ATPase domain of HSP90 chaperone/DNA topoisomerase II/histidine kinase"/>
    <property type="match status" value="1"/>
</dbReference>
<dbReference type="PANTHER" id="PTHR45436">
    <property type="entry name" value="SENSOR HISTIDINE KINASE YKOH"/>
    <property type="match status" value="1"/>
</dbReference>
<dbReference type="InterPro" id="IPR036890">
    <property type="entry name" value="HATPase_C_sf"/>
</dbReference>
<name>A0A1G9CUB2_9ACTN</name>
<dbReference type="GO" id="GO:0000155">
    <property type="term" value="F:phosphorelay sensor kinase activity"/>
    <property type="evidence" value="ECO:0007669"/>
    <property type="project" value="InterPro"/>
</dbReference>
<dbReference type="GO" id="GO:0005886">
    <property type="term" value="C:plasma membrane"/>
    <property type="evidence" value="ECO:0007669"/>
    <property type="project" value="UniProtKB-SubCell"/>
</dbReference>
<dbReference type="InterPro" id="IPR050428">
    <property type="entry name" value="TCS_sensor_his_kinase"/>
</dbReference>
<keyword evidence="5" id="KW-0808">Transferase</keyword>
<dbReference type="PROSITE" id="PS50109">
    <property type="entry name" value="HIS_KIN"/>
    <property type="match status" value="1"/>
</dbReference>
<dbReference type="Pfam" id="PF00512">
    <property type="entry name" value="HisKA"/>
    <property type="match status" value="1"/>
</dbReference>
<feature type="domain" description="Histidine kinase" evidence="11">
    <location>
        <begin position="240"/>
        <end position="459"/>
    </location>
</feature>
<proteinExistence type="predicted"/>
<dbReference type="InterPro" id="IPR003661">
    <property type="entry name" value="HisK_dim/P_dom"/>
</dbReference>
<keyword evidence="7 13" id="KW-0418">Kinase</keyword>